<organism evidence="2 3">
    <name type="scientific">Trifolium medium</name>
    <dbReference type="NCBI Taxonomy" id="97028"/>
    <lineage>
        <taxon>Eukaryota</taxon>
        <taxon>Viridiplantae</taxon>
        <taxon>Streptophyta</taxon>
        <taxon>Embryophyta</taxon>
        <taxon>Tracheophyta</taxon>
        <taxon>Spermatophyta</taxon>
        <taxon>Magnoliopsida</taxon>
        <taxon>eudicotyledons</taxon>
        <taxon>Gunneridae</taxon>
        <taxon>Pentapetalae</taxon>
        <taxon>rosids</taxon>
        <taxon>fabids</taxon>
        <taxon>Fabales</taxon>
        <taxon>Fabaceae</taxon>
        <taxon>Papilionoideae</taxon>
        <taxon>50 kb inversion clade</taxon>
        <taxon>NPAAA clade</taxon>
        <taxon>Hologalegina</taxon>
        <taxon>IRL clade</taxon>
        <taxon>Trifolieae</taxon>
        <taxon>Trifolium</taxon>
    </lineage>
</organism>
<dbReference type="PANTHER" id="PTHR34482">
    <property type="entry name" value="DNA DAMAGE-INDUCIBLE PROTEIN 1-LIKE"/>
    <property type="match status" value="1"/>
</dbReference>
<accession>A0A392QZD9</accession>
<feature type="non-terminal residue" evidence="2">
    <location>
        <position position="1"/>
    </location>
</feature>
<reference evidence="2 3" key="1">
    <citation type="journal article" date="2018" name="Front. Plant Sci.">
        <title>Red Clover (Trifolium pratense) and Zigzag Clover (T. medium) - A Picture of Genomic Similarities and Differences.</title>
        <authorList>
            <person name="Dluhosova J."/>
            <person name="Istvanek J."/>
            <person name="Nedelnik J."/>
            <person name="Repkova J."/>
        </authorList>
    </citation>
    <scope>NUCLEOTIDE SEQUENCE [LARGE SCALE GENOMIC DNA]</scope>
    <source>
        <strain evidence="3">cv. 10/8</strain>
        <tissue evidence="2">Leaf</tissue>
    </source>
</reference>
<dbReference type="PANTHER" id="PTHR34482:SF49">
    <property type="entry name" value="RETROTRANSPOSON GAG DOMAIN-CONTAINING PROTEIN"/>
    <property type="match status" value="1"/>
</dbReference>
<evidence type="ECO:0000259" key="1">
    <source>
        <dbReference type="Pfam" id="PF03732"/>
    </source>
</evidence>
<evidence type="ECO:0000313" key="2">
    <source>
        <dbReference type="EMBL" id="MCI29387.1"/>
    </source>
</evidence>
<sequence length="164" mass="19223">NRRGGDDELRLERFMNNKLPIFDGGYDPEGAQKWLESVERIFKAMRCQDEHKVTLGSYVFHEEADYWWGNASQRLGAVGTLITWDMFKREFLVKYFPADVRNRKVIEFMELKQGNLSVANYAAKFESLCRFSPHYNTVEAEYDKCVKFESGLRPDIKQLIGFSE</sequence>
<proteinExistence type="predicted"/>
<feature type="non-terminal residue" evidence="2">
    <location>
        <position position="164"/>
    </location>
</feature>
<comment type="caution">
    <text evidence="2">The sequence shown here is derived from an EMBL/GenBank/DDBJ whole genome shotgun (WGS) entry which is preliminary data.</text>
</comment>
<feature type="domain" description="Retrotransposon gag" evidence="1">
    <location>
        <begin position="60"/>
        <end position="154"/>
    </location>
</feature>
<name>A0A392QZD9_9FABA</name>
<dbReference type="InterPro" id="IPR005162">
    <property type="entry name" value="Retrotrans_gag_dom"/>
</dbReference>
<dbReference type="Pfam" id="PF03732">
    <property type="entry name" value="Retrotrans_gag"/>
    <property type="match status" value="1"/>
</dbReference>
<dbReference type="Proteomes" id="UP000265520">
    <property type="component" value="Unassembled WGS sequence"/>
</dbReference>
<dbReference type="EMBL" id="LXQA010172170">
    <property type="protein sequence ID" value="MCI29387.1"/>
    <property type="molecule type" value="Genomic_DNA"/>
</dbReference>
<protein>
    <submittedName>
        <fullName evidence="2">GRAS family transcription factor</fullName>
    </submittedName>
</protein>
<dbReference type="AlphaFoldDB" id="A0A392QZD9"/>
<keyword evidence="3" id="KW-1185">Reference proteome</keyword>
<evidence type="ECO:0000313" key="3">
    <source>
        <dbReference type="Proteomes" id="UP000265520"/>
    </source>
</evidence>